<evidence type="ECO:0000259" key="7">
    <source>
        <dbReference type="PROSITE" id="PS50240"/>
    </source>
</evidence>
<dbReference type="PANTHER" id="PTHR24250:SF27">
    <property type="entry name" value="ELASTASE 2 LIKE"/>
    <property type="match status" value="1"/>
</dbReference>
<evidence type="ECO:0000256" key="1">
    <source>
        <dbReference type="ARBA" id="ARBA00004370"/>
    </source>
</evidence>
<feature type="transmembrane region" description="Helical" evidence="6">
    <location>
        <begin position="26"/>
        <end position="44"/>
    </location>
</feature>
<feature type="transmembrane region" description="Helical" evidence="6">
    <location>
        <begin position="215"/>
        <end position="235"/>
    </location>
</feature>
<dbReference type="Proteomes" id="UP001620645">
    <property type="component" value="Unassembled WGS sequence"/>
</dbReference>
<dbReference type="SUPFAM" id="SSF81321">
    <property type="entry name" value="Family A G protein-coupled receptor-like"/>
    <property type="match status" value="1"/>
</dbReference>
<organism evidence="9 10">
    <name type="scientific">Heterodera schachtii</name>
    <name type="common">Sugarbeet cyst nematode worm</name>
    <name type="synonym">Tylenchus schachtii</name>
    <dbReference type="NCBI Taxonomy" id="97005"/>
    <lineage>
        <taxon>Eukaryota</taxon>
        <taxon>Metazoa</taxon>
        <taxon>Ecdysozoa</taxon>
        <taxon>Nematoda</taxon>
        <taxon>Chromadorea</taxon>
        <taxon>Rhabditida</taxon>
        <taxon>Tylenchina</taxon>
        <taxon>Tylenchomorpha</taxon>
        <taxon>Tylenchoidea</taxon>
        <taxon>Heteroderidae</taxon>
        <taxon>Heteroderinae</taxon>
        <taxon>Heterodera</taxon>
    </lineage>
</organism>
<accession>A0ABD2KM52</accession>
<dbReference type="InterPro" id="IPR000276">
    <property type="entry name" value="GPCR_Rhodpsn"/>
</dbReference>
<feature type="transmembrane region" description="Helical" evidence="6">
    <location>
        <begin position="132"/>
        <end position="152"/>
    </location>
</feature>
<keyword evidence="5" id="KW-1015">Disulfide bond</keyword>
<feature type="transmembrane region" description="Helical" evidence="6">
    <location>
        <begin position="56"/>
        <end position="79"/>
    </location>
</feature>
<dbReference type="InterPro" id="IPR017452">
    <property type="entry name" value="GPCR_Rhodpsn_7TM"/>
</dbReference>
<dbReference type="PROSITE" id="PS50240">
    <property type="entry name" value="TRYPSIN_DOM"/>
    <property type="match status" value="1"/>
</dbReference>
<dbReference type="Pfam" id="PF10320">
    <property type="entry name" value="7TM_GPCR_Srsx"/>
    <property type="match status" value="1"/>
</dbReference>
<dbReference type="InterPro" id="IPR019424">
    <property type="entry name" value="7TM_GPCR_Srsx"/>
</dbReference>
<evidence type="ECO:0000256" key="5">
    <source>
        <dbReference type="ARBA" id="ARBA00023157"/>
    </source>
</evidence>
<dbReference type="InterPro" id="IPR043504">
    <property type="entry name" value="Peptidase_S1_PA_chymotrypsin"/>
</dbReference>
<keyword evidence="4 6" id="KW-0472">Membrane</keyword>
<dbReference type="EMBL" id="JBICCN010000008">
    <property type="protein sequence ID" value="KAL3103931.1"/>
    <property type="molecule type" value="Genomic_DNA"/>
</dbReference>
<evidence type="ECO:0000256" key="2">
    <source>
        <dbReference type="ARBA" id="ARBA00022692"/>
    </source>
</evidence>
<comment type="subcellular location">
    <subcellularLocation>
        <location evidence="1">Membrane</location>
    </subcellularLocation>
</comment>
<reference evidence="9 10" key="1">
    <citation type="submission" date="2024-10" db="EMBL/GenBank/DDBJ databases">
        <authorList>
            <person name="Kim D."/>
        </authorList>
    </citation>
    <scope>NUCLEOTIDE SEQUENCE [LARGE SCALE GENOMIC DNA]</scope>
    <source>
        <strain evidence="9">Taebaek</strain>
    </source>
</reference>
<dbReference type="Gene3D" id="1.20.1070.10">
    <property type="entry name" value="Rhodopsin 7-helix transmembrane proteins"/>
    <property type="match status" value="1"/>
</dbReference>
<feature type="domain" description="Peptidase S1" evidence="7">
    <location>
        <begin position="330"/>
        <end position="558"/>
    </location>
</feature>
<keyword evidence="2 6" id="KW-0812">Transmembrane</keyword>
<dbReference type="GO" id="GO:0016020">
    <property type="term" value="C:membrane"/>
    <property type="evidence" value="ECO:0007669"/>
    <property type="project" value="UniProtKB-SubCell"/>
</dbReference>
<name>A0ABD2KM52_HETSC</name>
<dbReference type="CDD" id="cd00637">
    <property type="entry name" value="7tm_classA_rhodopsin-like"/>
    <property type="match status" value="1"/>
</dbReference>
<evidence type="ECO:0008006" key="11">
    <source>
        <dbReference type="Google" id="ProtNLM"/>
    </source>
</evidence>
<keyword evidence="3 6" id="KW-1133">Transmembrane helix</keyword>
<comment type="caution">
    <text evidence="9">The sequence shown here is derived from an EMBL/GenBank/DDBJ whole genome shotgun (WGS) entry which is preliminary data.</text>
</comment>
<evidence type="ECO:0000256" key="3">
    <source>
        <dbReference type="ARBA" id="ARBA00022989"/>
    </source>
</evidence>
<dbReference type="PANTHER" id="PTHR24250">
    <property type="entry name" value="CHYMOTRYPSIN-RELATED"/>
    <property type="match status" value="1"/>
</dbReference>
<sequence length="565" mass="62719">MDNLAFNHFGVGTFSIELFLSNSCRWLITFPGLMFNCALLYTIISEKNLHGTCATLLVIGSVVDFLYLLSFSVPFALSLVGQNMISNFDCFFLQFLPNFGLFSSVWIIFFVGVDRLISVLFPLRYGLFEEHLFIYILPMLTVTFGYSIYVLGEAAKWALFVYPDCFGMSTMLLRNGLVINGVSIICYLFVGLSLFRSWQKNPSSVLKHRIFKSLASIMTFLTGTYFAICFIRLLLASVTDPTMNYRQAFRKHLNKLPLVGICLMRIGQQQQQLPNAVSMVAAFNNAIPQPSSAGRVRHITAIGRGTACGISDFEPDLDNVPNVKIGTNHIYKGRPVENANSMPWMVTLLTLNEILCTGTIISHKYILTAYHCVSDNIISVPSSIQISYGTVNVSNKVHITNARHIIRHPNASRSEMHVKIYGSEIEAVSLSNDLAIIEVENAIKFSPNVRPICLFGFDASSHFDVSRNDKFGTFSAIINSPFITAATYKNKLCLVPEPSMAEEGDSGGPLMSKIGQNNWVQVGVASTAYCDPKNPETTDGITSQYAPIDCNWIEEATNGEVKCIE</sequence>
<dbReference type="SMART" id="SM01381">
    <property type="entry name" value="7TM_GPCR_Srsx"/>
    <property type="match status" value="1"/>
</dbReference>
<dbReference type="Gene3D" id="2.40.10.10">
    <property type="entry name" value="Trypsin-like serine proteases"/>
    <property type="match status" value="2"/>
</dbReference>
<dbReference type="InterPro" id="IPR001254">
    <property type="entry name" value="Trypsin_dom"/>
</dbReference>
<dbReference type="AlphaFoldDB" id="A0ABD2KM52"/>
<dbReference type="SUPFAM" id="SSF50494">
    <property type="entry name" value="Trypsin-like serine proteases"/>
    <property type="match status" value="1"/>
</dbReference>
<evidence type="ECO:0000313" key="10">
    <source>
        <dbReference type="Proteomes" id="UP001620645"/>
    </source>
</evidence>
<protein>
    <recommendedName>
        <fullName evidence="11">Peptidase S1 domain-containing protein</fullName>
    </recommendedName>
</protein>
<evidence type="ECO:0000256" key="6">
    <source>
        <dbReference type="SAM" id="Phobius"/>
    </source>
</evidence>
<dbReference type="PROSITE" id="PS50262">
    <property type="entry name" value="G_PROTEIN_RECEP_F1_2"/>
    <property type="match status" value="1"/>
</dbReference>
<dbReference type="PRINTS" id="PR00722">
    <property type="entry name" value="CHYMOTRYPSIN"/>
</dbReference>
<feature type="domain" description="G-protein coupled receptors family 1 profile" evidence="8">
    <location>
        <begin position="35"/>
        <end position="125"/>
    </location>
</feature>
<gene>
    <name evidence="9" type="ORF">niasHS_000075</name>
</gene>
<dbReference type="SMART" id="SM00020">
    <property type="entry name" value="Tryp_SPc"/>
    <property type="match status" value="1"/>
</dbReference>
<evidence type="ECO:0000313" key="9">
    <source>
        <dbReference type="EMBL" id="KAL3103931.1"/>
    </source>
</evidence>
<dbReference type="InterPro" id="IPR009003">
    <property type="entry name" value="Peptidase_S1_PA"/>
</dbReference>
<feature type="transmembrane region" description="Helical" evidence="6">
    <location>
        <begin position="172"/>
        <end position="195"/>
    </location>
</feature>
<proteinExistence type="predicted"/>
<evidence type="ECO:0000256" key="4">
    <source>
        <dbReference type="ARBA" id="ARBA00023136"/>
    </source>
</evidence>
<feature type="transmembrane region" description="Helical" evidence="6">
    <location>
        <begin position="91"/>
        <end position="111"/>
    </location>
</feature>
<keyword evidence="10" id="KW-1185">Reference proteome</keyword>
<dbReference type="Pfam" id="PF00089">
    <property type="entry name" value="Trypsin"/>
    <property type="match status" value="1"/>
</dbReference>
<dbReference type="InterPro" id="IPR001314">
    <property type="entry name" value="Peptidase_S1A"/>
</dbReference>
<evidence type="ECO:0000259" key="8">
    <source>
        <dbReference type="PROSITE" id="PS50262"/>
    </source>
</evidence>